<evidence type="ECO:0000256" key="1">
    <source>
        <dbReference type="SAM" id="MobiDB-lite"/>
    </source>
</evidence>
<evidence type="ECO:0000313" key="3">
    <source>
        <dbReference type="EMBL" id="ACY14818.1"/>
    </source>
</evidence>
<keyword evidence="4" id="KW-1185">Reference proteome</keyword>
<dbReference type="EMBL" id="CP001804">
    <property type="protein sequence ID" value="ACY14818.1"/>
    <property type="molecule type" value="Genomic_DNA"/>
</dbReference>
<dbReference type="OrthoDB" id="8479944at2"/>
<feature type="region of interest" description="Disordered" evidence="1">
    <location>
        <begin position="179"/>
        <end position="198"/>
    </location>
</feature>
<keyword evidence="2" id="KW-0812">Transmembrane</keyword>
<dbReference type="KEGG" id="hoh:Hoch_2275"/>
<protein>
    <submittedName>
        <fullName evidence="3">Uncharacterized protein</fullName>
    </submittedName>
</protein>
<feature type="transmembrane region" description="Helical" evidence="2">
    <location>
        <begin position="30"/>
        <end position="50"/>
    </location>
</feature>
<dbReference type="Proteomes" id="UP000001880">
    <property type="component" value="Chromosome"/>
</dbReference>
<dbReference type="HOGENOM" id="CLU_1567256_0_0_7"/>
<dbReference type="RefSeq" id="WP_012827426.1">
    <property type="nucleotide sequence ID" value="NC_013440.1"/>
</dbReference>
<dbReference type="STRING" id="502025.Hoch_2275"/>
<gene>
    <name evidence="3" type="ordered locus">Hoch_2275</name>
</gene>
<evidence type="ECO:0000313" key="4">
    <source>
        <dbReference type="Proteomes" id="UP000001880"/>
    </source>
</evidence>
<keyword evidence="2" id="KW-1133">Transmembrane helix</keyword>
<accession>D0LHY9</accession>
<reference evidence="3 4" key="1">
    <citation type="journal article" date="2010" name="Stand. Genomic Sci.">
        <title>Complete genome sequence of Haliangium ochraceum type strain (SMP-2).</title>
        <authorList>
            <consortium name="US DOE Joint Genome Institute (JGI-PGF)"/>
            <person name="Ivanova N."/>
            <person name="Daum C."/>
            <person name="Lang E."/>
            <person name="Abt B."/>
            <person name="Kopitz M."/>
            <person name="Saunders E."/>
            <person name="Lapidus A."/>
            <person name="Lucas S."/>
            <person name="Glavina Del Rio T."/>
            <person name="Nolan M."/>
            <person name="Tice H."/>
            <person name="Copeland A."/>
            <person name="Cheng J.F."/>
            <person name="Chen F."/>
            <person name="Bruce D."/>
            <person name="Goodwin L."/>
            <person name="Pitluck S."/>
            <person name="Mavromatis K."/>
            <person name="Pati A."/>
            <person name="Mikhailova N."/>
            <person name="Chen A."/>
            <person name="Palaniappan K."/>
            <person name="Land M."/>
            <person name="Hauser L."/>
            <person name="Chang Y.J."/>
            <person name="Jeffries C.D."/>
            <person name="Detter J.C."/>
            <person name="Brettin T."/>
            <person name="Rohde M."/>
            <person name="Goker M."/>
            <person name="Bristow J."/>
            <person name="Markowitz V."/>
            <person name="Eisen J.A."/>
            <person name="Hugenholtz P."/>
            <person name="Kyrpides N.C."/>
            <person name="Klenk H.P."/>
        </authorList>
    </citation>
    <scope>NUCLEOTIDE SEQUENCE [LARGE SCALE GENOMIC DNA]</scope>
    <source>
        <strain evidence="4">DSM 14365 / CIP 107738 / JCM 11303 / AJ 13395 / SMP-2</strain>
    </source>
</reference>
<feature type="compositionally biased region" description="Low complexity" evidence="1">
    <location>
        <begin position="179"/>
        <end position="188"/>
    </location>
</feature>
<evidence type="ECO:0000256" key="2">
    <source>
        <dbReference type="SAM" id="Phobius"/>
    </source>
</evidence>
<dbReference type="AlphaFoldDB" id="D0LHY9"/>
<sequence>MQSIGLLLIVLGCLAASLVAVLEPEAIAWGYFAPCLLAGVVGVVLVQVALRRSATASLGSNAQVLESSLGTIVSNLEALVRDAGDPDRCDPYALPARIDATFRSDIEAFVGARQAISYLWGMRAYGDVMSHFAAGERYLNRVWSSAADGYVDEATTYVARSRDQFVVALDKLRALAAAKSNNQSNSKSGTAQPAGAAP</sequence>
<name>D0LHY9_HALO1</name>
<dbReference type="eggNOG" id="ENOG50315E2">
    <property type="taxonomic scope" value="Bacteria"/>
</dbReference>
<proteinExistence type="predicted"/>
<keyword evidence="2" id="KW-0472">Membrane</keyword>
<organism evidence="3 4">
    <name type="scientific">Haliangium ochraceum (strain DSM 14365 / JCM 11303 / SMP-2)</name>
    <dbReference type="NCBI Taxonomy" id="502025"/>
    <lineage>
        <taxon>Bacteria</taxon>
        <taxon>Pseudomonadati</taxon>
        <taxon>Myxococcota</taxon>
        <taxon>Polyangia</taxon>
        <taxon>Haliangiales</taxon>
        <taxon>Kofleriaceae</taxon>
        <taxon>Haliangium</taxon>
    </lineage>
</organism>